<comment type="similarity">
    <text evidence="1 7">Belongs to the Lgt family.</text>
</comment>
<dbReference type="PANTHER" id="PTHR30589:SF0">
    <property type="entry name" value="PHOSPHATIDYLGLYCEROL--PROLIPOPROTEIN DIACYLGLYCERYL TRANSFERASE"/>
    <property type="match status" value="1"/>
</dbReference>
<feature type="transmembrane region" description="Helical" evidence="7">
    <location>
        <begin position="13"/>
        <end position="32"/>
    </location>
</feature>
<evidence type="ECO:0000256" key="7">
    <source>
        <dbReference type="HAMAP-Rule" id="MF_01147"/>
    </source>
</evidence>
<accession>A0A926D0S6</accession>
<comment type="pathway">
    <text evidence="7">Protein modification; lipoprotein biosynthesis (diacylglyceryl transfer).</text>
</comment>
<dbReference type="Pfam" id="PF01790">
    <property type="entry name" value="LGT"/>
    <property type="match status" value="1"/>
</dbReference>
<proteinExistence type="inferred from homology"/>
<evidence type="ECO:0000256" key="2">
    <source>
        <dbReference type="ARBA" id="ARBA00022475"/>
    </source>
</evidence>
<feature type="compositionally biased region" description="Basic and acidic residues" evidence="8">
    <location>
        <begin position="293"/>
        <end position="304"/>
    </location>
</feature>
<comment type="function">
    <text evidence="7">Catalyzes the transfer of the diacylglyceryl group from phosphatidylglycerol to the sulfhydryl group of the N-terminal cysteine of a prolipoprotein, the first step in the formation of mature lipoproteins.</text>
</comment>
<evidence type="ECO:0000313" key="9">
    <source>
        <dbReference type="EMBL" id="MBC8529321.1"/>
    </source>
</evidence>
<feature type="region of interest" description="Disordered" evidence="8">
    <location>
        <begin position="261"/>
        <end position="304"/>
    </location>
</feature>
<feature type="transmembrane region" description="Helical" evidence="7">
    <location>
        <begin position="229"/>
        <end position="251"/>
    </location>
</feature>
<gene>
    <name evidence="7" type="primary">lgt</name>
    <name evidence="9" type="ORF">H8699_07765</name>
</gene>
<reference evidence="9" key="1">
    <citation type="submission" date="2020-08" db="EMBL/GenBank/DDBJ databases">
        <title>Genome public.</title>
        <authorList>
            <person name="Liu C."/>
            <person name="Sun Q."/>
        </authorList>
    </citation>
    <scope>NUCLEOTIDE SEQUENCE</scope>
    <source>
        <strain evidence="9">NSJ-44</strain>
    </source>
</reference>
<comment type="caution">
    <text evidence="9">The sequence shown here is derived from an EMBL/GenBank/DDBJ whole genome shotgun (WGS) entry which is preliminary data.</text>
</comment>
<dbReference type="GO" id="GO:0005886">
    <property type="term" value="C:plasma membrane"/>
    <property type="evidence" value="ECO:0007669"/>
    <property type="project" value="UniProtKB-SubCell"/>
</dbReference>
<evidence type="ECO:0000313" key="10">
    <source>
        <dbReference type="Proteomes" id="UP000654279"/>
    </source>
</evidence>
<dbReference type="AlphaFoldDB" id="A0A926D0S6"/>
<keyword evidence="3 7" id="KW-0808">Transferase</keyword>
<feature type="transmembrane region" description="Helical" evidence="7">
    <location>
        <begin position="86"/>
        <end position="109"/>
    </location>
</feature>
<dbReference type="Proteomes" id="UP000654279">
    <property type="component" value="Unassembled WGS sequence"/>
</dbReference>
<evidence type="ECO:0000256" key="3">
    <source>
        <dbReference type="ARBA" id="ARBA00022679"/>
    </source>
</evidence>
<keyword evidence="4 7" id="KW-0812">Transmembrane</keyword>
<name>A0A926D0S6_9FIRM</name>
<dbReference type="HAMAP" id="MF_01147">
    <property type="entry name" value="Lgt"/>
    <property type="match status" value="1"/>
</dbReference>
<feature type="transmembrane region" description="Helical" evidence="7">
    <location>
        <begin position="44"/>
        <end position="66"/>
    </location>
</feature>
<dbReference type="InterPro" id="IPR001640">
    <property type="entry name" value="Lgt"/>
</dbReference>
<evidence type="ECO:0000256" key="8">
    <source>
        <dbReference type="SAM" id="MobiDB-lite"/>
    </source>
</evidence>
<dbReference type="GO" id="GO:0008961">
    <property type="term" value="F:phosphatidylglycerol-prolipoprotein diacylglyceryl transferase activity"/>
    <property type="evidence" value="ECO:0007669"/>
    <property type="project" value="UniProtKB-UniRule"/>
</dbReference>
<keyword evidence="5 7" id="KW-1133">Transmembrane helix</keyword>
<dbReference type="EC" id="2.5.1.145" evidence="7"/>
<dbReference type="GO" id="GO:0042158">
    <property type="term" value="P:lipoprotein biosynthetic process"/>
    <property type="evidence" value="ECO:0007669"/>
    <property type="project" value="UniProtKB-UniRule"/>
</dbReference>
<comment type="subcellular location">
    <subcellularLocation>
        <location evidence="7">Cell membrane</location>
        <topology evidence="7">Multi-pass membrane protein</topology>
    </subcellularLocation>
</comment>
<evidence type="ECO:0000256" key="1">
    <source>
        <dbReference type="ARBA" id="ARBA00007150"/>
    </source>
</evidence>
<keyword evidence="10" id="KW-1185">Reference proteome</keyword>
<keyword evidence="2 7" id="KW-1003">Cell membrane</keyword>
<feature type="transmembrane region" description="Helical" evidence="7">
    <location>
        <begin position="200"/>
        <end position="217"/>
    </location>
</feature>
<evidence type="ECO:0000256" key="4">
    <source>
        <dbReference type="ARBA" id="ARBA00022692"/>
    </source>
</evidence>
<sequence length="304" mass="33203">MYPFIHLFGNVTLPTYGVLLMCAVVLGIILALKRSARYHVKRDDVIYAACYIGAGAIIGSKLLYMLTMMPWIVENFALIQSNPQQFWLTALGGLVYYGGFIGGVAGLLLYSRQYKVDKWALLNAIIPALPLMHAIGRVGCFMAGCCYGCPAEPPLGVIFAANSSAPQGVALLPVQLYEAGFNLVLCVALYIIGNRTHKKTAVLGTYLIAYGLERFVLEFFRYDAIRGVWGGLSTSQWISVILIPIGLYLILSKRFNQPMQLDEADPGAGHAQPEGEESLPPQEEGSAPAQEPDAEHLSEDEPKE</sequence>
<comment type="catalytic activity">
    <reaction evidence="7">
        <text>L-cysteinyl-[prolipoprotein] + a 1,2-diacyl-sn-glycero-3-phospho-(1'-sn-glycerol) = an S-1,2-diacyl-sn-glyceryl-L-cysteinyl-[prolipoprotein] + sn-glycerol 1-phosphate + H(+)</text>
        <dbReference type="Rhea" id="RHEA:56712"/>
        <dbReference type="Rhea" id="RHEA-COMP:14679"/>
        <dbReference type="Rhea" id="RHEA-COMP:14680"/>
        <dbReference type="ChEBI" id="CHEBI:15378"/>
        <dbReference type="ChEBI" id="CHEBI:29950"/>
        <dbReference type="ChEBI" id="CHEBI:57685"/>
        <dbReference type="ChEBI" id="CHEBI:64716"/>
        <dbReference type="ChEBI" id="CHEBI:140658"/>
        <dbReference type="EC" id="2.5.1.145"/>
    </reaction>
</comment>
<feature type="transmembrane region" description="Helical" evidence="7">
    <location>
        <begin position="174"/>
        <end position="193"/>
    </location>
</feature>
<feature type="transmembrane region" description="Helical" evidence="7">
    <location>
        <begin position="121"/>
        <end position="144"/>
    </location>
</feature>
<protein>
    <recommendedName>
        <fullName evidence="7">Phosphatidylglycerol--prolipoprotein diacylglyceryl transferase</fullName>
        <ecNumber evidence="7">2.5.1.145</ecNumber>
    </recommendedName>
</protein>
<evidence type="ECO:0000256" key="5">
    <source>
        <dbReference type="ARBA" id="ARBA00022989"/>
    </source>
</evidence>
<evidence type="ECO:0000256" key="6">
    <source>
        <dbReference type="ARBA" id="ARBA00023136"/>
    </source>
</evidence>
<dbReference type="RefSeq" id="WP_249285181.1">
    <property type="nucleotide sequence ID" value="NZ_JACRSO010000003.1"/>
</dbReference>
<keyword evidence="6 7" id="KW-0472">Membrane</keyword>
<dbReference type="EMBL" id="JACRSO010000003">
    <property type="protein sequence ID" value="MBC8529321.1"/>
    <property type="molecule type" value="Genomic_DNA"/>
</dbReference>
<organism evidence="9 10">
    <name type="scientific">Luoshenia tenuis</name>
    <dbReference type="NCBI Taxonomy" id="2763654"/>
    <lineage>
        <taxon>Bacteria</taxon>
        <taxon>Bacillati</taxon>
        <taxon>Bacillota</taxon>
        <taxon>Clostridia</taxon>
        <taxon>Christensenellales</taxon>
        <taxon>Christensenellaceae</taxon>
        <taxon>Luoshenia</taxon>
    </lineage>
</organism>
<dbReference type="PANTHER" id="PTHR30589">
    <property type="entry name" value="PROLIPOPROTEIN DIACYLGLYCERYL TRANSFERASE"/>
    <property type="match status" value="1"/>
</dbReference>
<feature type="binding site" evidence="7">
    <location>
        <position position="137"/>
    </location>
    <ligand>
        <name>a 1,2-diacyl-sn-glycero-3-phospho-(1'-sn-glycerol)</name>
        <dbReference type="ChEBI" id="CHEBI:64716"/>
    </ligand>
</feature>